<dbReference type="InterPro" id="IPR001173">
    <property type="entry name" value="Glyco_trans_2-like"/>
</dbReference>
<dbReference type="Proteomes" id="UP000027866">
    <property type="component" value="Unassembled WGS sequence"/>
</dbReference>
<dbReference type="CDD" id="cd04186">
    <property type="entry name" value="GT_2_like_c"/>
    <property type="match status" value="1"/>
</dbReference>
<dbReference type="Pfam" id="PF00535">
    <property type="entry name" value="Glycos_transf_2"/>
    <property type="match status" value="1"/>
</dbReference>
<evidence type="ECO:0000313" key="5">
    <source>
        <dbReference type="EMBL" id="KEO99072.1"/>
    </source>
</evidence>
<comment type="similarity">
    <text evidence="1">Belongs to the glycosyltransferase 2 family.</text>
</comment>
<dbReference type="KEGG" id="elq:Ga0102493_111354"/>
<gene>
    <name evidence="5" type="ORF">EH32_08190</name>
</gene>
<accession>A0A074NMN4</accession>
<dbReference type="InterPro" id="IPR029044">
    <property type="entry name" value="Nucleotide-diphossugar_trans"/>
</dbReference>
<dbReference type="SUPFAM" id="SSF53448">
    <property type="entry name" value="Nucleotide-diphospho-sugar transferases"/>
    <property type="match status" value="1"/>
</dbReference>
<evidence type="ECO:0000256" key="2">
    <source>
        <dbReference type="ARBA" id="ARBA00022676"/>
    </source>
</evidence>
<comment type="caution">
    <text evidence="5">The sequence shown here is derived from an EMBL/GenBank/DDBJ whole genome shotgun (WGS) entry which is preliminary data.</text>
</comment>
<evidence type="ECO:0000256" key="1">
    <source>
        <dbReference type="ARBA" id="ARBA00006739"/>
    </source>
</evidence>
<dbReference type="PATRIC" id="fig|39960.10.peg.432"/>
<keyword evidence="2" id="KW-0328">Glycosyltransferase</keyword>
<feature type="domain" description="Glycosyltransferase 2-like" evidence="4">
    <location>
        <begin position="15"/>
        <end position="143"/>
    </location>
</feature>
<dbReference type="Gene3D" id="3.90.550.10">
    <property type="entry name" value="Spore Coat Polysaccharide Biosynthesis Protein SpsA, Chain A"/>
    <property type="match status" value="1"/>
</dbReference>
<dbReference type="PANTHER" id="PTHR43179">
    <property type="entry name" value="RHAMNOSYLTRANSFERASE WBBL"/>
    <property type="match status" value="1"/>
</dbReference>
<keyword evidence="3 5" id="KW-0808">Transferase</keyword>
<evidence type="ECO:0000259" key="4">
    <source>
        <dbReference type="Pfam" id="PF00535"/>
    </source>
</evidence>
<dbReference type="EMBL" id="JMIX01000003">
    <property type="protein sequence ID" value="KEO99072.1"/>
    <property type="molecule type" value="Genomic_DNA"/>
</dbReference>
<organism evidence="5 6">
    <name type="scientific">Erythrobacter litoralis</name>
    <dbReference type="NCBI Taxonomy" id="39960"/>
    <lineage>
        <taxon>Bacteria</taxon>
        <taxon>Pseudomonadati</taxon>
        <taxon>Pseudomonadota</taxon>
        <taxon>Alphaproteobacteria</taxon>
        <taxon>Sphingomonadales</taxon>
        <taxon>Erythrobacteraceae</taxon>
        <taxon>Erythrobacter/Porphyrobacter group</taxon>
        <taxon>Erythrobacter</taxon>
    </lineage>
</organism>
<keyword evidence="6" id="KW-1185">Reference proteome</keyword>
<protein>
    <submittedName>
        <fullName evidence="5">Glycosyl transferase</fullName>
    </submittedName>
</protein>
<dbReference type="AlphaFoldDB" id="A0A074NMN4"/>
<sequence>MARPRILVVLLNYRTAEMTLLAAEAALRAMDGLDAEMVIVDNDSGDGSFEMLCEAVLQRGWADQGKVRVVASGSNGGYGAGNNFGIQQKMSDKAKPDYIYCLNSDAFPDRGAIRALLDVLESDSELGLAGSYIKGPDGDPHQTAFRFPSIAGEFEGAARTGLISRFLKNWIVPLPLPECTVQVDWLAGASVMMRRPMLDEIGYFDETFFLYYEETDLCRRANLAGYGTIYVRESEVTHIGSASTGMKEWHRTPSYWFDSRRYYFVKNHGRAYETAATLAHVAGASIWRLRCLISGRQAHAPERFLRDLIQHSLKFPKTNKSLAPAISAKARVVD</sequence>
<reference evidence="5 6" key="1">
    <citation type="submission" date="2014-04" db="EMBL/GenBank/DDBJ databases">
        <title>A comprehensive comparison of genomes of Erythrobacter spp. Strains.</title>
        <authorList>
            <person name="Zheng Q."/>
        </authorList>
    </citation>
    <scope>NUCLEOTIDE SEQUENCE [LARGE SCALE GENOMIC DNA]</scope>
    <source>
        <strain evidence="5 6">DSM 8509</strain>
    </source>
</reference>
<name>A0A074NMN4_9SPHN</name>
<dbReference type="RefSeq" id="WP_081845563.1">
    <property type="nucleotide sequence ID" value="NZ_CP017057.1"/>
</dbReference>
<evidence type="ECO:0000256" key="3">
    <source>
        <dbReference type="ARBA" id="ARBA00022679"/>
    </source>
</evidence>
<dbReference type="GO" id="GO:0016757">
    <property type="term" value="F:glycosyltransferase activity"/>
    <property type="evidence" value="ECO:0007669"/>
    <property type="project" value="UniProtKB-KW"/>
</dbReference>
<proteinExistence type="inferred from homology"/>
<dbReference type="PANTHER" id="PTHR43179:SF12">
    <property type="entry name" value="GALACTOFURANOSYLTRANSFERASE GLFT2"/>
    <property type="match status" value="1"/>
</dbReference>
<evidence type="ECO:0000313" key="6">
    <source>
        <dbReference type="Proteomes" id="UP000027866"/>
    </source>
</evidence>
<dbReference type="OrthoDB" id="9771846at2"/>